<organism evidence="2 3">
    <name type="scientific">Clostridium senegalense</name>
    <dbReference type="NCBI Taxonomy" id="1465809"/>
    <lineage>
        <taxon>Bacteria</taxon>
        <taxon>Bacillati</taxon>
        <taxon>Bacillota</taxon>
        <taxon>Clostridia</taxon>
        <taxon>Eubacteriales</taxon>
        <taxon>Clostridiaceae</taxon>
        <taxon>Clostridium</taxon>
    </lineage>
</organism>
<feature type="transmembrane region" description="Helical" evidence="1">
    <location>
        <begin position="55"/>
        <end position="80"/>
    </location>
</feature>
<feature type="transmembrane region" description="Helical" evidence="1">
    <location>
        <begin position="12"/>
        <end position="35"/>
    </location>
</feature>
<evidence type="ECO:0000313" key="2">
    <source>
        <dbReference type="EMBL" id="NEU04458.1"/>
    </source>
</evidence>
<dbReference type="Proteomes" id="UP000481872">
    <property type="component" value="Unassembled WGS sequence"/>
</dbReference>
<protein>
    <submittedName>
        <fullName evidence="2">Uncharacterized protein</fullName>
    </submittedName>
</protein>
<dbReference type="RefSeq" id="WP_199869553.1">
    <property type="nucleotide sequence ID" value="NZ_JAAGPU010000008.1"/>
</dbReference>
<accession>A0A6M0H2L2</accession>
<evidence type="ECO:0000313" key="3">
    <source>
        <dbReference type="Proteomes" id="UP000481872"/>
    </source>
</evidence>
<name>A0A6M0H2L2_9CLOT</name>
<keyword evidence="1" id="KW-1133">Transmembrane helix</keyword>
<dbReference type="EMBL" id="JAAGPU010000008">
    <property type="protein sequence ID" value="NEU04458.1"/>
    <property type="molecule type" value="Genomic_DNA"/>
</dbReference>
<proteinExistence type="predicted"/>
<dbReference type="AlphaFoldDB" id="A0A6M0H2L2"/>
<evidence type="ECO:0000256" key="1">
    <source>
        <dbReference type="SAM" id="Phobius"/>
    </source>
</evidence>
<sequence>MKSFKMNKTVKVVLMLNICAVVMVLFSIFNIYASYRHISNLVLQGFDPSKQIVEVINFYLTSITPYAFYGISLFTLGYIIKNFSYLFESNGIRKVDNKYLETEVLLENKYKQDEMDDEIDELLREIDI</sequence>
<gene>
    <name evidence="2" type="ORF">G3M99_06215</name>
</gene>
<comment type="caution">
    <text evidence="2">The sequence shown here is derived from an EMBL/GenBank/DDBJ whole genome shotgun (WGS) entry which is preliminary data.</text>
</comment>
<reference evidence="2 3" key="1">
    <citation type="submission" date="2020-02" db="EMBL/GenBank/DDBJ databases">
        <title>Genome assembly of a novel Clostridium senegalense strain.</title>
        <authorList>
            <person name="Gupta T.B."/>
            <person name="Jauregui R."/>
            <person name="Maclean P."/>
            <person name="Nawarathana A."/>
            <person name="Brightwell G."/>
        </authorList>
    </citation>
    <scope>NUCLEOTIDE SEQUENCE [LARGE SCALE GENOMIC DNA]</scope>
    <source>
        <strain evidence="2 3">AGRFS4</strain>
    </source>
</reference>
<keyword evidence="1" id="KW-0472">Membrane</keyword>
<keyword evidence="1" id="KW-0812">Transmembrane</keyword>
<keyword evidence="3" id="KW-1185">Reference proteome</keyword>